<keyword evidence="3" id="KW-1185">Reference proteome</keyword>
<dbReference type="Proteomes" id="UP000728968">
    <property type="component" value="Unassembled WGS sequence"/>
</dbReference>
<organism evidence="2 3">
    <name type="scientific">Fusobacterium mortiferum</name>
    <dbReference type="NCBI Taxonomy" id="850"/>
    <lineage>
        <taxon>Bacteria</taxon>
        <taxon>Fusobacteriati</taxon>
        <taxon>Fusobacteriota</taxon>
        <taxon>Fusobacteriia</taxon>
        <taxon>Fusobacteriales</taxon>
        <taxon>Fusobacteriaceae</taxon>
        <taxon>Fusobacterium</taxon>
    </lineage>
</organism>
<keyword evidence="1" id="KW-1133">Transmembrane helix</keyword>
<protein>
    <recommendedName>
        <fullName evidence="4">DUF4491 family protein</fullName>
    </recommendedName>
</protein>
<evidence type="ECO:0000313" key="2">
    <source>
        <dbReference type="EMBL" id="MBM6876083.1"/>
    </source>
</evidence>
<evidence type="ECO:0008006" key="4">
    <source>
        <dbReference type="Google" id="ProtNLM"/>
    </source>
</evidence>
<gene>
    <name evidence="2" type="ORF">H6A04_10585</name>
</gene>
<dbReference type="EMBL" id="JACJLT010000172">
    <property type="protein sequence ID" value="MBM6876083.1"/>
    <property type="molecule type" value="Genomic_DNA"/>
</dbReference>
<name>A0ABS2G686_FUSMR</name>
<evidence type="ECO:0000256" key="1">
    <source>
        <dbReference type="SAM" id="Phobius"/>
    </source>
</evidence>
<accession>A0ABS2G686</accession>
<proteinExistence type="predicted"/>
<dbReference type="RefSeq" id="WP_204716716.1">
    <property type="nucleotide sequence ID" value="NZ_JACJLT010000172.1"/>
</dbReference>
<evidence type="ECO:0000313" key="3">
    <source>
        <dbReference type="Proteomes" id="UP000728968"/>
    </source>
</evidence>
<comment type="caution">
    <text evidence="2">The sequence shown here is derived from an EMBL/GenBank/DDBJ whole genome shotgun (WGS) entry which is preliminary data.</text>
</comment>
<reference evidence="2 3" key="1">
    <citation type="journal article" date="2021" name="Sci. Rep.">
        <title>The distribution of antibiotic resistance genes in chicken gut microbiota commensals.</title>
        <authorList>
            <person name="Juricova H."/>
            <person name="Matiasovicova J."/>
            <person name="Kubasova T."/>
            <person name="Cejkova D."/>
            <person name="Rychlik I."/>
        </authorList>
    </citation>
    <scope>NUCLEOTIDE SEQUENCE [LARGE SCALE GENOMIC DNA]</scope>
    <source>
        <strain evidence="2 3">An425</strain>
    </source>
</reference>
<sequence length="57" mass="6631">MTKVWITVITILGFLSTLEVLHIRANFFKRPFKEGAKDYIDSFKLKVKKGEDEDANQ</sequence>
<keyword evidence="1" id="KW-0472">Membrane</keyword>
<keyword evidence="1" id="KW-0812">Transmembrane</keyword>
<feature type="transmembrane region" description="Helical" evidence="1">
    <location>
        <begin position="6"/>
        <end position="23"/>
    </location>
</feature>